<sequence>MSAPFISVIVPVYNVEAYLDECVRSVLVQDYRDFEIVMVDDGSTDGSGKRCDELAREDPRIKVFHKKNGGLSSARNYGVDRASGKYVIFLDSDDRWCNSSALGTLASAAERTGADVIRGEYKSVDMAGNDMPAGRKLPRPDTETPPMENYEFLTEIVKGEFFAWLSLYSLEVFNHIRMNEILYSFEDIDFACRLYQMPLRSVYVPVVFYAYRKRPGSIANTADSRNLRDSFRMCRAFHEGAERIDDRRLRRYYHRYSVMMYFWTLQTMSEEKYRPYVREDIGIDLSGLRRDVFRWFLRDMAAGFSVVFFLSPAMGIRYLGLRSKASGILSLLRYRFRSKNS</sequence>
<keyword evidence="3" id="KW-0812">Transmembrane</keyword>
<dbReference type="GO" id="GO:0016758">
    <property type="term" value="F:hexosyltransferase activity"/>
    <property type="evidence" value="ECO:0007669"/>
    <property type="project" value="UniProtKB-ARBA"/>
</dbReference>
<keyword evidence="3" id="KW-0472">Membrane</keyword>
<dbReference type="CDD" id="cd00761">
    <property type="entry name" value="Glyco_tranf_GTA_type"/>
    <property type="match status" value="1"/>
</dbReference>
<proteinExistence type="predicted"/>
<dbReference type="AlphaFoldDB" id="A0A9D9HKH8"/>
<protein>
    <submittedName>
        <fullName evidence="5">Glycosyltransferase family 2 protein</fullName>
    </submittedName>
</protein>
<evidence type="ECO:0000313" key="5">
    <source>
        <dbReference type="EMBL" id="MBO8455505.1"/>
    </source>
</evidence>
<gene>
    <name evidence="5" type="ORF">IAC08_03770</name>
</gene>
<dbReference type="InterPro" id="IPR001173">
    <property type="entry name" value="Glyco_trans_2-like"/>
</dbReference>
<comment type="caution">
    <text evidence="5">The sequence shown here is derived from an EMBL/GenBank/DDBJ whole genome shotgun (WGS) entry which is preliminary data.</text>
</comment>
<dbReference type="Proteomes" id="UP000823617">
    <property type="component" value="Unassembled WGS sequence"/>
</dbReference>
<dbReference type="InterPro" id="IPR029044">
    <property type="entry name" value="Nucleotide-diphossugar_trans"/>
</dbReference>
<keyword evidence="3" id="KW-1133">Transmembrane helix</keyword>
<reference evidence="5" key="1">
    <citation type="submission" date="2020-10" db="EMBL/GenBank/DDBJ databases">
        <authorList>
            <person name="Gilroy R."/>
        </authorList>
    </citation>
    <scope>NUCLEOTIDE SEQUENCE</scope>
    <source>
        <strain evidence="5">B1-3475</strain>
    </source>
</reference>
<organism evidence="5 6">
    <name type="scientific">Candidatus Cryptobacteroides intestinigallinarum</name>
    <dbReference type="NCBI Taxonomy" id="2840767"/>
    <lineage>
        <taxon>Bacteria</taxon>
        <taxon>Pseudomonadati</taxon>
        <taxon>Bacteroidota</taxon>
        <taxon>Bacteroidia</taxon>
        <taxon>Bacteroidales</taxon>
        <taxon>Candidatus Cryptobacteroides</taxon>
    </lineage>
</organism>
<evidence type="ECO:0000256" key="3">
    <source>
        <dbReference type="SAM" id="Phobius"/>
    </source>
</evidence>
<feature type="domain" description="Glycosyltransferase 2-like" evidence="4">
    <location>
        <begin position="7"/>
        <end position="142"/>
    </location>
</feature>
<reference evidence="5" key="2">
    <citation type="journal article" date="2021" name="PeerJ">
        <title>Extensive microbial diversity within the chicken gut microbiome revealed by metagenomics and culture.</title>
        <authorList>
            <person name="Gilroy R."/>
            <person name="Ravi A."/>
            <person name="Getino M."/>
            <person name="Pursley I."/>
            <person name="Horton D.L."/>
            <person name="Alikhan N.F."/>
            <person name="Baker D."/>
            <person name="Gharbi K."/>
            <person name="Hall N."/>
            <person name="Watson M."/>
            <person name="Adriaenssens E.M."/>
            <person name="Foster-Nyarko E."/>
            <person name="Jarju S."/>
            <person name="Secka A."/>
            <person name="Antonio M."/>
            <person name="Oren A."/>
            <person name="Chaudhuri R.R."/>
            <person name="La Ragione R."/>
            <person name="Hildebrand F."/>
            <person name="Pallen M.J."/>
        </authorList>
    </citation>
    <scope>NUCLEOTIDE SEQUENCE</scope>
    <source>
        <strain evidence="5">B1-3475</strain>
    </source>
</reference>
<dbReference type="SUPFAM" id="SSF53448">
    <property type="entry name" value="Nucleotide-diphospho-sugar transferases"/>
    <property type="match status" value="1"/>
</dbReference>
<feature type="transmembrane region" description="Helical" evidence="3">
    <location>
        <begin position="300"/>
        <end position="320"/>
    </location>
</feature>
<keyword evidence="2" id="KW-0808">Transferase</keyword>
<evidence type="ECO:0000313" key="6">
    <source>
        <dbReference type="Proteomes" id="UP000823617"/>
    </source>
</evidence>
<name>A0A9D9HKH8_9BACT</name>
<evidence type="ECO:0000259" key="4">
    <source>
        <dbReference type="Pfam" id="PF00535"/>
    </source>
</evidence>
<dbReference type="Pfam" id="PF00535">
    <property type="entry name" value="Glycos_transf_2"/>
    <property type="match status" value="1"/>
</dbReference>
<evidence type="ECO:0000256" key="2">
    <source>
        <dbReference type="ARBA" id="ARBA00022679"/>
    </source>
</evidence>
<dbReference type="PANTHER" id="PTHR22916">
    <property type="entry name" value="GLYCOSYLTRANSFERASE"/>
    <property type="match status" value="1"/>
</dbReference>
<accession>A0A9D9HKH8</accession>
<evidence type="ECO:0000256" key="1">
    <source>
        <dbReference type="ARBA" id="ARBA00022676"/>
    </source>
</evidence>
<dbReference type="PANTHER" id="PTHR22916:SF51">
    <property type="entry name" value="GLYCOSYLTRANSFERASE EPSH-RELATED"/>
    <property type="match status" value="1"/>
</dbReference>
<dbReference type="Gene3D" id="3.90.550.10">
    <property type="entry name" value="Spore Coat Polysaccharide Biosynthesis Protein SpsA, Chain A"/>
    <property type="match status" value="1"/>
</dbReference>
<dbReference type="EMBL" id="JADIMK010000038">
    <property type="protein sequence ID" value="MBO8455505.1"/>
    <property type="molecule type" value="Genomic_DNA"/>
</dbReference>
<keyword evidence="1" id="KW-0328">Glycosyltransferase</keyword>